<dbReference type="AlphaFoldDB" id="A0A3B0V4L6"/>
<feature type="domain" description="PNPLA" evidence="4">
    <location>
        <begin position="6"/>
        <end position="91"/>
    </location>
</feature>
<dbReference type="PANTHER" id="PTHR14226">
    <property type="entry name" value="NEUROPATHY TARGET ESTERASE/SWISS CHEESE D.MELANOGASTER"/>
    <property type="match status" value="1"/>
</dbReference>
<sequence>MKKLAIALGGGGARGLAHIGFLRVIEKEKIPIARISGCSMGAMVGGGYALYQNADAVEELAYHFIEQPVFEGFNFDDFAAIDKNAKDLKSK</sequence>
<dbReference type="PANTHER" id="PTHR14226:SF76">
    <property type="entry name" value="NTE FAMILY PROTEIN RSSA"/>
    <property type="match status" value="1"/>
</dbReference>
<evidence type="ECO:0000256" key="1">
    <source>
        <dbReference type="ARBA" id="ARBA00022801"/>
    </source>
</evidence>
<dbReference type="InterPro" id="IPR002641">
    <property type="entry name" value="PNPLA_dom"/>
</dbReference>
<keyword evidence="3" id="KW-0443">Lipid metabolism</keyword>
<organism evidence="5">
    <name type="scientific">hydrothermal vent metagenome</name>
    <dbReference type="NCBI Taxonomy" id="652676"/>
    <lineage>
        <taxon>unclassified sequences</taxon>
        <taxon>metagenomes</taxon>
        <taxon>ecological metagenomes</taxon>
    </lineage>
</organism>
<evidence type="ECO:0000256" key="3">
    <source>
        <dbReference type="ARBA" id="ARBA00023098"/>
    </source>
</evidence>
<dbReference type="PROSITE" id="PS51635">
    <property type="entry name" value="PNPLA"/>
    <property type="match status" value="1"/>
</dbReference>
<evidence type="ECO:0000259" key="4">
    <source>
        <dbReference type="PROSITE" id="PS51635"/>
    </source>
</evidence>
<proteinExistence type="predicted"/>
<feature type="non-terminal residue" evidence="5">
    <location>
        <position position="91"/>
    </location>
</feature>
<dbReference type="InterPro" id="IPR016035">
    <property type="entry name" value="Acyl_Trfase/lysoPLipase"/>
</dbReference>
<accession>A0A3B0V4L6</accession>
<dbReference type="GO" id="GO:0016042">
    <property type="term" value="P:lipid catabolic process"/>
    <property type="evidence" value="ECO:0007669"/>
    <property type="project" value="UniProtKB-KW"/>
</dbReference>
<protein>
    <recommendedName>
        <fullName evidence="4">PNPLA domain-containing protein</fullName>
    </recommendedName>
</protein>
<dbReference type="GO" id="GO:0016787">
    <property type="term" value="F:hydrolase activity"/>
    <property type="evidence" value="ECO:0007669"/>
    <property type="project" value="UniProtKB-KW"/>
</dbReference>
<keyword evidence="2" id="KW-0442">Lipid degradation</keyword>
<evidence type="ECO:0000313" key="5">
    <source>
        <dbReference type="EMBL" id="VAW27014.1"/>
    </source>
</evidence>
<evidence type="ECO:0000256" key="2">
    <source>
        <dbReference type="ARBA" id="ARBA00022963"/>
    </source>
</evidence>
<dbReference type="Gene3D" id="3.40.1090.10">
    <property type="entry name" value="Cytosolic phospholipase A2 catalytic domain"/>
    <property type="match status" value="1"/>
</dbReference>
<dbReference type="Pfam" id="PF01734">
    <property type="entry name" value="Patatin"/>
    <property type="match status" value="1"/>
</dbReference>
<dbReference type="EMBL" id="UOET01000070">
    <property type="protein sequence ID" value="VAW27014.1"/>
    <property type="molecule type" value="Genomic_DNA"/>
</dbReference>
<name>A0A3B0V4L6_9ZZZZ</name>
<reference evidence="5" key="1">
    <citation type="submission" date="2018-06" db="EMBL/GenBank/DDBJ databases">
        <authorList>
            <person name="Zhirakovskaya E."/>
        </authorList>
    </citation>
    <scope>NUCLEOTIDE SEQUENCE</scope>
</reference>
<keyword evidence="1" id="KW-0378">Hydrolase</keyword>
<dbReference type="InterPro" id="IPR050301">
    <property type="entry name" value="NTE"/>
</dbReference>
<gene>
    <name evidence="5" type="ORF">MNBD_BACTEROID07-1603</name>
</gene>
<dbReference type="SUPFAM" id="SSF52151">
    <property type="entry name" value="FabD/lysophospholipase-like"/>
    <property type="match status" value="1"/>
</dbReference>